<dbReference type="InterPro" id="IPR010920">
    <property type="entry name" value="LSM_dom_sf"/>
</dbReference>
<dbReference type="SUPFAM" id="SSF82689">
    <property type="entry name" value="Mechanosensitive channel protein MscS (YggB), C-terminal domain"/>
    <property type="match status" value="1"/>
</dbReference>
<keyword evidence="2" id="KW-1003">Cell membrane</keyword>
<keyword evidence="4 6" id="KW-1133">Transmembrane helix</keyword>
<dbReference type="Gene3D" id="3.30.70.100">
    <property type="match status" value="1"/>
</dbReference>
<dbReference type="InterPro" id="IPR006685">
    <property type="entry name" value="MscS_channel_2nd"/>
</dbReference>
<evidence type="ECO:0000259" key="7">
    <source>
        <dbReference type="Pfam" id="PF00924"/>
    </source>
</evidence>
<evidence type="ECO:0000256" key="2">
    <source>
        <dbReference type="ARBA" id="ARBA00022475"/>
    </source>
</evidence>
<dbReference type="Gene3D" id="1.10.287.1260">
    <property type="match status" value="1"/>
</dbReference>
<dbReference type="RefSeq" id="WP_066381255.1">
    <property type="nucleotide sequence ID" value="NZ_LTAZ01000004.1"/>
</dbReference>
<dbReference type="Gene3D" id="2.30.30.60">
    <property type="match status" value="1"/>
</dbReference>
<feature type="transmembrane region" description="Helical" evidence="6">
    <location>
        <begin position="20"/>
        <end position="43"/>
    </location>
</feature>
<evidence type="ECO:0000256" key="1">
    <source>
        <dbReference type="ARBA" id="ARBA00004651"/>
    </source>
</evidence>
<dbReference type="OrthoDB" id="31543at2157"/>
<dbReference type="GO" id="GO:0008381">
    <property type="term" value="F:mechanosensitive monoatomic ion channel activity"/>
    <property type="evidence" value="ECO:0007669"/>
    <property type="project" value="InterPro"/>
</dbReference>
<gene>
    <name evidence="8" type="ORF">HAPAU_15950</name>
</gene>
<feature type="transmembrane region" description="Helical" evidence="6">
    <location>
        <begin position="63"/>
        <end position="85"/>
    </location>
</feature>
<dbReference type="AlphaFoldDB" id="A0A151AGG3"/>
<dbReference type="PANTHER" id="PTHR30221:SF20">
    <property type="entry name" value="SMALL-CONDUCTANCE MECHANOSENSITIVE CHANNEL"/>
    <property type="match status" value="1"/>
</dbReference>
<sequence length="294" mass="31120">MPVGTRVTELLSAYATLLDNVATFLLTFALVYALGRFVVVPIADSLMELKGTEPTLQRGLQQLLGVGVVVAAVVSGLWVAGLGHLLNRSAIVVAALTVALGFAAQDVVGNVVSGVFIVTDPKFNIGDWIRWEDGEGTIEDISFRATRVRTFDNEVVTVPNAALTTTTVVNPVLNDRLRIELPLELGHGDDIEAAVATLVSAAEDHPEVLDTPEPSVRVTTVDGAVRLSARIWIADPTREAFARVRSEYAREIATRLREAGIDLDGAGATELGGEVGVELRGGGPYDLAGGSEGR</sequence>
<evidence type="ECO:0000313" key="9">
    <source>
        <dbReference type="Proteomes" id="UP000075321"/>
    </source>
</evidence>
<evidence type="ECO:0000256" key="6">
    <source>
        <dbReference type="SAM" id="Phobius"/>
    </source>
</evidence>
<protein>
    <submittedName>
        <fullName evidence="8">Small-conductance mechanosensitive channel MscMJ</fullName>
    </submittedName>
</protein>
<evidence type="ECO:0000256" key="4">
    <source>
        <dbReference type="ARBA" id="ARBA00022989"/>
    </source>
</evidence>
<evidence type="ECO:0000313" key="8">
    <source>
        <dbReference type="EMBL" id="KYH26497.1"/>
    </source>
</evidence>
<dbReference type="InterPro" id="IPR023408">
    <property type="entry name" value="MscS_beta-dom_sf"/>
</dbReference>
<accession>A0A151AGG3</accession>
<keyword evidence="3 6" id="KW-0812">Transmembrane</keyword>
<comment type="subcellular location">
    <subcellularLocation>
        <location evidence="1">Cell membrane</location>
        <topology evidence="1">Multi-pass membrane protein</topology>
    </subcellularLocation>
</comment>
<evidence type="ECO:0000256" key="3">
    <source>
        <dbReference type="ARBA" id="ARBA00022692"/>
    </source>
</evidence>
<feature type="domain" description="Mechanosensitive ion channel MscS" evidence="7">
    <location>
        <begin position="106"/>
        <end position="170"/>
    </location>
</feature>
<dbReference type="PANTHER" id="PTHR30221">
    <property type="entry name" value="SMALL-CONDUCTANCE MECHANOSENSITIVE CHANNEL"/>
    <property type="match status" value="1"/>
</dbReference>
<name>A0A151AGG3_9EURY</name>
<dbReference type="Proteomes" id="UP000075321">
    <property type="component" value="Unassembled WGS sequence"/>
</dbReference>
<reference evidence="8 9" key="1">
    <citation type="submission" date="2016-02" db="EMBL/GenBank/DDBJ databases">
        <title>Genome sequence of Halalkalicoccus paucihalophilus DSM 24557.</title>
        <authorList>
            <person name="Poehlein A."/>
            <person name="Daniel R."/>
        </authorList>
    </citation>
    <scope>NUCLEOTIDE SEQUENCE [LARGE SCALE GENOMIC DNA]</scope>
    <source>
        <strain evidence="8 9">DSM 24557</strain>
    </source>
</reference>
<dbReference type="EMBL" id="LTAZ01000004">
    <property type="protein sequence ID" value="KYH26497.1"/>
    <property type="molecule type" value="Genomic_DNA"/>
</dbReference>
<dbReference type="GO" id="GO:0005886">
    <property type="term" value="C:plasma membrane"/>
    <property type="evidence" value="ECO:0007669"/>
    <property type="project" value="UniProtKB-SubCell"/>
</dbReference>
<dbReference type="SUPFAM" id="SSF50182">
    <property type="entry name" value="Sm-like ribonucleoproteins"/>
    <property type="match status" value="1"/>
</dbReference>
<keyword evidence="5 6" id="KW-0472">Membrane</keyword>
<organism evidence="8 9">
    <name type="scientific">Halalkalicoccus paucihalophilus</name>
    <dbReference type="NCBI Taxonomy" id="1008153"/>
    <lineage>
        <taxon>Archaea</taxon>
        <taxon>Methanobacteriati</taxon>
        <taxon>Methanobacteriota</taxon>
        <taxon>Stenosarchaea group</taxon>
        <taxon>Halobacteria</taxon>
        <taxon>Halobacteriales</taxon>
        <taxon>Halococcaceae</taxon>
        <taxon>Halalkalicoccus</taxon>
    </lineage>
</organism>
<comment type="caution">
    <text evidence="8">The sequence shown here is derived from an EMBL/GenBank/DDBJ whole genome shotgun (WGS) entry which is preliminary data.</text>
</comment>
<dbReference type="PATRIC" id="fig|1008153.3.peg.1617"/>
<dbReference type="InterPro" id="IPR011066">
    <property type="entry name" value="MscS_channel_C_sf"/>
</dbReference>
<feature type="transmembrane region" description="Helical" evidence="6">
    <location>
        <begin position="91"/>
        <end position="118"/>
    </location>
</feature>
<proteinExistence type="predicted"/>
<evidence type="ECO:0000256" key="5">
    <source>
        <dbReference type="ARBA" id="ARBA00023136"/>
    </source>
</evidence>
<dbReference type="InterPro" id="IPR045275">
    <property type="entry name" value="MscS_archaea/bacteria_type"/>
</dbReference>
<keyword evidence="9" id="KW-1185">Reference proteome</keyword>
<dbReference type="Pfam" id="PF00924">
    <property type="entry name" value="MS_channel_2nd"/>
    <property type="match status" value="1"/>
</dbReference>